<dbReference type="EMBL" id="CP051167">
    <property type="protein sequence ID" value="QIZ70533.1"/>
    <property type="molecule type" value="Genomic_DNA"/>
</dbReference>
<evidence type="ECO:0000256" key="1">
    <source>
        <dbReference type="SAM" id="Coils"/>
    </source>
</evidence>
<evidence type="ECO:0000256" key="3">
    <source>
        <dbReference type="SAM" id="Phobius"/>
    </source>
</evidence>
<dbReference type="Proteomes" id="UP000500857">
    <property type="component" value="Chromosome"/>
</dbReference>
<keyword evidence="3" id="KW-0472">Membrane</keyword>
<protein>
    <recommendedName>
        <fullName evidence="6">Type IV pilus assembly protein PilO</fullName>
    </recommendedName>
</protein>
<dbReference type="AlphaFoldDB" id="A0A6H1TXN6"/>
<feature type="region of interest" description="Disordered" evidence="2">
    <location>
        <begin position="254"/>
        <end position="275"/>
    </location>
</feature>
<sequence length="275" mass="29479">MEEPQEAPPPPGSIVFAGVVLTPKIQGIAFGVLGAALAGVLVWKLLLPALSQNQELKASIDSKTGEIEATKERVKRLEAARNNLEEVKQRKENVLALFSQQGGLETLLLDINAIVKPKQGAKLELFKPQEKLDNAWIFEAGAAGGNQAAANQSSGGAEGDNAAAAPTAASLSLSQAIEGTSRELKMQGNFEQTRETLRDIERLQQLIAIDQFTSELTPESQKIFVDPSGQITGQETPKLNTSFKLLAIVPKSQEELQKLAAPPPPKEEGEGEENQ</sequence>
<evidence type="ECO:0000256" key="2">
    <source>
        <dbReference type="SAM" id="MobiDB-lite"/>
    </source>
</evidence>
<keyword evidence="3" id="KW-0812">Transmembrane</keyword>
<evidence type="ECO:0000313" key="5">
    <source>
        <dbReference type="Proteomes" id="UP000500857"/>
    </source>
</evidence>
<name>A0A6H1TXN6_9CYAN</name>
<organism evidence="4 5">
    <name type="scientific">Oxynema aestuarii AP17</name>
    <dbReference type="NCBI Taxonomy" id="2064643"/>
    <lineage>
        <taxon>Bacteria</taxon>
        <taxon>Bacillati</taxon>
        <taxon>Cyanobacteriota</taxon>
        <taxon>Cyanophyceae</taxon>
        <taxon>Oscillatoriophycideae</taxon>
        <taxon>Oscillatoriales</taxon>
        <taxon>Oscillatoriaceae</taxon>
        <taxon>Oxynema</taxon>
        <taxon>Oxynema aestuarii</taxon>
    </lineage>
</organism>
<accession>A0A6H1TXN6</accession>
<gene>
    <name evidence="4" type="ORF">HCG48_08015</name>
</gene>
<feature type="transmembrane region" description="Helical" evidence="3">
    <location>
        <begin position="28"/>
        <end position="47"/>
    </location>
</feature>
<reference evidence="4 5" key="1">
    <citation type="submission" date="2020-04" db="EMBL/GenBank/DDBJ databases">
        <authorList>
            <person name="Basu S."/>
            <person name="Maruthanayagam V."/>
            <person name="Chakraborty S."/>
            <person name="Pramanik A."/>
            <person name="Mukherjee J."/>
            <person name="Brink B."/>
        </authorList>
    </citation>
    <scope>NUCLEOTIDE SEQUENCE [LARGE SCALE GENOMIC DNA]</scope>
    <source>
        <strain evidence="4 5">AP17</strain>
    </source>
</reference>
<dbReference type="KEGG" id="oxy:HCG48_08015"/>
<keyword evidence="1" id="KW-0175">Coiled coil</keyword>
<keyword evidence="5" id="KW-1185">Reference proteome</keyword>
<keyword evidence="3" id="KW-1133">Transmembrane helix</keyword>
<evidence type="ECO:0008006" key="6">
    <source>
        <dbReference type="Google" id="ProtNLM"/>
    </source>
</evidence>
<dbReference type="RefSeq" id="WP_168568688.1">
    <property type="nucleotide sequence ID" value="NZ_CP051167.1"/>
</dbReference>
<evidence type="ECO:0000313" key="4">
    <source>
        <dbReference type="EMBL" id="QIZ70533.1"/>
    </source>
</evidence>
<feature type="coiled-coil region" evidence="1">
    <location>
        <begin position="53"/>
        <end position="101"/>
    </location>
</feature>
<proteinExistence type="predicted"/>